<gene>
    <name evidence="2" type="primary">nuo9.5</name>
    <name evidence="2" type="ORF">DBV05_g1240</name>
</gene>
<keyword evidence="1" id="KW-0472">Membrane</keyword>
<proteinExistence type="predicted"/>
<accession>A0A5N5DQI6</accession>
<dbReference type="InterPro" id="IPR039961">
    <property type="entry name" value="Nuo9.5"/>
</dbReference>
<feature type="transmembrane region" description="Helical" evidence="1">
    <location>
        <begin position="23"/>
        <end position="44"/>
    </location>
</feature>
<evidence type="ECO:0000256" key="1">
    <source>
        <dbReference type="SAM" id="Phobius"/>
    </source>
</evidence>
<keyword evidence="3" id="KW-1185">Reference proteome</keyword>
<protein>
    <submittedName>
        <fullName evidence="2">NADH-ubiquinone oxidoreductase 9.5 kDa subunit</fullName>
    </submittedName>
</protein>
<dbReference type="AlphaFoldDB" id="A0A5N5DQI6"/>
<dbReference type="PANTHER" id="PTHR38488:SF1">
    <property type="entry name" value="OXIDOREDUCTASE 9.5 KDA SUBUNIT, PUTATIVE (AFU_ORTHOLOGUE AFUA_5G08980)-RELATED"/>
    <property type="match status" value="1"/>
</dbReference>
<dbReference type="OrthoDB" id="2093409at2759"/>
<keyword evidence="1" id="KW-1133">Transmembrane helix</keyword>
<dbReference type="CDD" id="cd22903">
    <property type="entry name" value="NI9M"/>
    <property type="match status" value="1"/>
</dbReference>
<keyword evidence="1" id="KW-0812">Transmembrane</keyword>
<dbReference type="EMBL" id="VCHE01000004">
    <property type="protein sequence ID" value="KAB2580216.1"/>
    <property type="molecule type" value="Genomic_DNA"/>
</dbReference>
<organism evidence="2 3">
    <name type="scientific">Lasiodiplodia theobromae</name>
    <dbReference type="NCBI Taxonomy" id="45133"/>
    <lineage>
        <taxon>Eukaryota</taxon>
        <taxon>Fungi</taxon>
        <taxon>Dikarya</taxon>
        <taxon>Ascomycota</taxon>
        <taxon>Pezizomycotina</taxon>
        <taxon>Dothideomycetes</taxon>
        <taxon>Dothideomycetes incertae sedis</taxon>
        <taxon>Botryosphaeriales</taxon>
        <taxon>Botryosphaeriaceae</taxon>
        <taxon>Lasiodiplodia</taxon>
    </lineage>
</organism>
<sequence>MSTPRFWSQPIRYLRWASHEKPAIFYSIVVGLAGPATIVVVPPIRRLIGDEVGRPPIPLTYPIPKGPRQIPEGYDD</sequence>
<dbReference type="Proteomes" id="UP000325902">
    <property type="component" value="Unassembled WGS sequence"/>
</dbReference>
<evidence type="ECO:0000313" key="3">
    <source>
        <dbReference type="Proteomes" id="UP000325902"/>
    </source>
</evidence>
<reference evidence="2 3" key="1">
    <citation type="journal article" date="2019" name="Sci. Rep.">
        <title>A multi-omics analysis of the grapevine pathogen Lasiodiplodia theobromae reveals that temperature affects the expression of virulence- and pathogenicity-related genes.</title>
        <authorList>
            <person name="Felix C."/>
            <person name="Meneses R."/>
            <person name="Goncalves M.F.M."/>
            <person name="Tilleman L."/>
            <person name="Duarte A.S."/>
            <person name="Jorrin-Novo J.V."/>
            <person name="Van de Peer Y."/>
            <person name="Deforce D."/>
            <person name="Van Nieuwerburgh F."/>
            <person name="Esteves A.C."/>
            <person name="Alves A."/>
        </authorList>
    </citation>
    <scope>NUCLEOTIDE SEQUENCE [LARGE SCALE GENOMIC DNA]</scope>
    <source>
        <strain evidence="2 3">LA-SOL3</strain>
    </source>
</reference>
<name>A0A5N5DQI6_9PEZI</name>
<dbReference type="PANTHER" id="PTHR38488">
    <property type="entry name" value="OXIDOREDUCTASE 9.5 KDA SUBUNIT, PUTATIVE (AFU_ORTHOLOGUE AFUA_5G08980)-RELATED"/>
    <property type="match status" value="1"/>
</dbReference>
<comment type="caution">
    <text evidence="2">The sequence shown here is derived from an EMBL/GenBank/DDBJ whole genome shotgun (WGS) entry which is preliminary data.</text>
</comment>
<keyword evidence="2" id="KW-0830">Ubiquinone</keyword>
<evidence type="ECO:0000313" key="2">
    <source>
        <dbReference type="EMBL" id="KAB2580216.1"/>
    </source>
</evidence>